<dbReference type="PROSITE" id="PS00622">
    <property type="entry name" value="HTH_LUXR_1"/>
    <property type="match status" value="1"/>
</dbReference>
<evidence type="ECO:0000256" key="1">
    <source>
        <dbReference type="ARBA" id="ARBA00023015"/>
    </source>
</evidence>
<keyword evidence="1" id="KW-0805">Transcription regulation</keyword>
<name>A0A1I4ZZG5_9HYPH</name>
<dbReference type="GO" id="GO:0006355">
    <property type="term" value="P:regulation of DNA-templated transcription"/>
    <property type="evidence" value="ECO:0007669"/>
    <property type="project" value="InterPro"/>
</dbReference>
<dbReference type="EMBL" id="FOVR01000001">
    <property type="protein sequence ID" value="SFN55625.1"/>
    <property type="molecule type" value="Genomic_DNA"/>
</dbReference>
<dbReference type="CDD" id="cd06170">
    <property type="entry name" value="LuxR_C_like"/>
    <property type="match status" value="1"/>
</dbReference>
<dbReference type="STRING" id="655353.SAMN04488056_101289"/>
<accession>A0A1I4ZZG5</accession>
<dbReference type="AlphaFoldDB" id="A0A1I4ZZG5"/>
<evidence type="ECO:0000259" key="4">
    <source>
        <dbReference type="PROSITE" id="PS50043"/>
    </source>
</evidence>
<proteinExistence type="predicted"/>
<dbReference type="Pfam" id="PF00196">
    <property type="entry name" value="GerE"/>
    <property type="match status" value="1"/>
</dbReference>
<dbReference type="SUPFAM" id="SSF46894">
    <property type="entry name" value="C-terminal effector domain of the bipartite response regulators"/>
    <property type="match status" value="1"/>
</dbReference>
<dbReference type="Proteomes" id="UP000199236">
    <property type="component" value="Unassembled WGS sequence"/>
</dbReference>
<sequence length="246" mass="27358">MTDTRWAPSDKSISVTQPSRNPDAFFESVVSRFRSFGAEHILITGLPLPGRDLGKLVLYQHWGDSILSSAHLAQVRGSDDLLRRIAVLSKPTSWNLDEKENSWIKESSLIGLLQRSGTSPRTYRTLIGIHVHHFNVMQVAICVAGPELNVSERELTALTTTIQHELAEMHSVHPILSSRPGELSTREKLVLSMTAEGKTAGDIADELHISQRTVHAHLQNASEKMQAANKTQTVVEAMRYGQIQLR</sequence>
<organism evidence="5 6">
    <name type="scientific">Cohaesibacter marisflavi</name>
    <dbReference type="NCBI Taxonomy" id="655353"/>
    <lineage>
        <taxon>Bacteria</taxon>
        <taxon>Pseudomonadati</taxon>
        <taxon>Pseudomonadota</taxon>
        <taxon>Alphaproteobacteria</taxon>
        <taxon>Hyphomicrobiales</taxon>
        <taxon>Cohaesibacteraceae</taxon>
    </lineage>
</organism>
<protein>
    <submittedName>
        <fullName evidence="5">Regulatory protein, luxR family</fullName>
    </submittedName>
</protein>
<feature type="domain" description="HTH luxR-type" evidence="4">
    <location>
        <begin position="176"/>
        <end position="241"/>
    </location>
</feature>
<dbReference type="PANTHER" id="PTHR44688">
    <property type="entry name" value="DNA-BINDING TRANSCRIPTIONAL ACTIVATOR DEVR_DOSR"/>
    <property type="match status" value="1"/>
</dbReference>
<reference evidence="5 6" key="1">
    <citation type="submission" date="2016-10" db="EMBL/GenBank/DDBJ databases">
        <authorList>
            <person name="de Groot N.N."/>
        </authorList>
    </citation>
    <scope>NUCLEOTIDE SEQUENCE [LARGE SCALE GENOMIC DNA]</scope>
    <source>
        <strain evidence="5 6">CGMCC 1.9157</strain>
    </source>
</reference>
<dbReference type="InterPro" id="IPR036388">
    <property type="entry name" value="WH-like_DNA-bd_sf"/>
</dbReference>
<dbReference type="PANTHER" id="PTHR44688:SF16">
    <property type="entry name" value="DNA-BINDING TRANSCRIPTIONAL ACTIVATOR DEVR_DOSR"/>
    <property type="match status" value="1"/>
</dbReference>
<dbReference type="SMART" id="SM00421">
    <property type="entry name" value="HTH_LUXR"/>
    <property type="match status" value="1"/>
</dbReference>
<dbReference type="GO" id="GO:0003677">
    <property type="term" value="F:DNA binding"/>
    <property type="evidence" value="ECO:0007669"/>
    <property type="project" value="UniProtKB-KW"/>
</dbReference>
<dbReference type="PRINTS" id="PR00038">
    <property type="entry name" value="HTHLUXR"/>
</dbReference>
<dbReference type="OrthoDB" id="3170288at2"/>
<dbReference type="RefSeq" id="WP_090068105.1">
    <property type="nucleotide sequence ID" value="NZ_FOVR01000001.1"/>
</dbReference>
<dbReference type="InterPro" id="IPR016032">
    <property type="entry name" value="Sig_transdc_resp-reg_C-effctor"/>
</dbReference>
<evidence type="ECO:0000256" key="3">
    <source>
        <dbReference type="ARBA" id="ARBA00023163"/>
    </source>
</evidence>
<evidence type="ECO:0000256" key="2">
    <source>
        <dbReference type="ARBA" id="ARBA00023125"/>
    </source>
</evidence>
<dbReference type="PROSITE" id="PS50043">
    <property type="entry name" value="HTH_LUXR_2"/>
    <property type="match status" value="1"/>
</dbReference>
<gene>
    <name evidence="5" type="ORF">SAMN04488056_101289</name>
</gene>
<keyword evidence="2" id="KW-0238">DNA-binding</keyword>
<dbReference type="Gene3D" id="1.10.10.10">
    <property type="entry name" value="Winged helix-like DNA-binding domain superfamily/Winged helix DNA-binding domain"/>
    <property type="match status" value="1"/>
</dbReference>
<evidence type="ECO:0000313" key="6">
    <source>
        <dbReference type="Proteomes" id="UP000199236"/>
    </source>
</evidence>
<dbReference type="InterPro" id="IPR000792">
    <property type="entry name" value="Tscrpt_reg_LuxR_C"/>
</dbReference>
<keyword evidence="3" id="KW-0804">Transcription</keyword>
<keyword evidence="6" id="KW-1185">Reference proteome</keyword>
<evidence type="ECO:0000313" key="5">
    <source>
        <dbReference type="EMBL" id="SFN55625.1"/>
    </source>
</evidence>